<name>A0ABV0VRF7_9TELE</name>
<dbReference type="Proteomes" id="UP001444071">
    <property type="component" value="Unassembled WGS sequence"/>
</dbReference>
<evidence type="ECO:0000256" key="1">
    <source>
        <dbReference type="SAM" id="Phobius"/>
    </source>
</evidence>
<evidence type="ECO:0000313" key="2">
    <source>
        <dbReference type="EMBL" id="MEQ2258883.1"/>
    </source>
</evidence>
<proteinExistence type="predicted"/>
<accession>A0ABV0VRF7</accession>
<organism evidence="2 3">
    <name type="scientific">Xenotaenia resolanae</name>
    <dbReference type="NCBI Taxonomy" id="208358"/>
    <lineage>
        <taxon>Eukaryota</taxon>
        <taxon>Metazoa</taxon>
        <taxon>Chordata</taxon>
        <taxon>Craniata</taxon>
        <taxon>Vertebrata</taxon>
        <taxon>Euteleostomi</taxon>
        <taxon>Actinopterygii</taxon>
        <taxon>Neopterygii</taxon>
        <taxon>Teleostei</taxon>
        <taxon>Neoteleostei</taxon>
        <taxon>Acanthomorphata</taxon>
        <taxon>Ovalentaria</taxon>
        <taxon>Atherinomorphae</taxon>
        <taxon>Cyprinodontiformes</taxon>
        <taxon>Goodeidae</taxon>
        <taxon>Xenotaenia</taxon>
    </lineage>
</organism>
<dbReference type="EMBL" id="JAHRIM010001667">
    <property type="protein sequence ID" value="MEQ2258883.1"/>
    <property type="molecule type" value="Genomic_DNA"/>
</dbReference>
<keyword evidence="1" id="KW-0812">Transmembrane</keyword>
<comment type="caution">
    <text evidence="2">The sequence shown here is derived from an EMBL/GenBank/DDBJ whole genome shotgun (WGS) entry which is preliminary data.</text>
</comment>
<gene>
    <name evidence="2" type="ORF">XENORESO_003835</name>
</gene>
<keyword evidence="1" id="KW-1133">Transmembrane helix</keyword>
<evidence type="ECO:0000313" key="3">
    <source>
        <dbReference type="Proteomes" id="UP001444071"/>
    </source>
</evidence>
<keyword evidence="1" id="KW-0472">Membrane</keyword>
<keyword evidence="3" id="KW-1185">Reference proteome</keyword>
<protein>
    <submittedName>
        <fullName evidence="2">Uncharacterized protein</fullName>
    </submittedName>
</protein>
<feature type="transmembrane region" description="Helical" evidence="1">
    <location>
        <begin position="95"/>
        <end position="112"/>
    </location>
</feature>
<reference evidence="2 3" key="1">
    <citation type="submission" date="2021-06" db="EMBL/GenBank/DDBJ databases">
        <authorList>
            <person name="Palmer J.M."/>
        </authorList>
    </citation>
    <scope>NUCLEOTIDE SEQUENCE [LARGE SCALE GENOMIC DNA]</scope>
    <source>
        <strain evidence="2 3">XR_2019</strain>
        <tissue evidence="2">Muscle</tissue>
    </source>
</reference>
<sequence length="115" mass="12823">MHQHAPFSLSASLALMKWTGGSECLTQGFYINLSMQNKGEREGGAAAPLQRGLALHQILFHMNLCNLSTTCTLIEISTFPQFIIFFKNTLNHTQVLYLLASAVFLFVIMLLCDPM</sequence>